<dbReference type="Pfam" id="PF13855">
    <property type="entry name" value="LRR_8"/>
    <property type="match status" value="1"/>
</dbReference>
<evidence type="ECO:0000256" key="6">
    <source>
        <dbReference type="ARBA" id="ARBA00022527"/>
    </source>
</evidence>
<dbReference type="InterPro" id="IPR000719">
    <property type="entry name" value="Prot_kinase_dom"/>
</dbReference>
<dbReference type="InterPro" id="IPR032675">
    <property type="entry name" value="LRR_dom_sf"/>
</dbReference>
<dbReference type="PROSITE" id="PS00107">
    <property type="entry name" value="PROTEIN_KINASE_ATP"/>
    <property type="match status" value="2"/>
</dbReference>
<sequence length="1433" mass="159365">MIELTNSRQWKDEPVIDYINRWRNLSLNCKDRLSESSAIEMCIQGMQWGLQYILQGMRSKTFEDLATSAHDMELSIAAHENESLPIQDFYKSKENQSIRGKLISINSDGKESMTVDIGPIKLSTMSKKKEVDKEVFLKRKSPGIIDTPVVLAQETFYKSVLVKKMHMHSSMKGGCGFFKWCDDQTMAAGLPELVNAPKVLEFLYIRDNLFEGTIPSSLKQLKGIRVLDLSRNMLSGQIPKFLSELPLVEFLNLSYNELEGEVPTEGVFKNVSAFSIVGNMKLCGGNQALQLPACPGKVTADKKRRHFPRIILPLLTSLPLILLLACVLGIIYRLVKVKQQTNPASLWQDEYPKLSYAELHKATDGFASTNLIGEGSYGIVYKGILAANGQIVAVKVLNLEQHRAHRSFWNECEIVKNIRHRNLIKIITSCSSIDRSGKDFKALIFEYMPNGSLDSWLHSISLEQMRRKSLNLLRRIGIAIDVASVLEYLHLHCETPVTHCDLKPSNILLDDKLCAHVSDFGLARFHLAPTTTSNDSQMSSATIRGTVGYIPPEYGNGATPSRQGDMYSYGILLLEMFTGKAPTDAMFTANFSLHSYVKELLPGQVMEIVDPHIIEEEKEGSTNTQENMNGNVFRMESMFVDFSCNPDKNRNGLQPSLSQPVSALAPAKAPDMMMFTLRIPSLYLSCILFSASLLTSTSGFTNETDKQALLAIKNQILEDPFQVLSSWNDSIHFCNWQGVSCSPRHQRVTTLNLPSLKLTGSVSPHIGNLTFLNAINMGNNSLHGTIPEEIGKLYRLQHLSLSLNSFQDDNYISGSIPLDVGNLVNLELIALSTNMFSGKIPESIGNLFKLKELYMHGNYISGKLPSSIGNISELSVLYLKANMLEGRIPLSLGNCTKLQALGLQYNQLIGMIPEQLVGLSSLSRALYLNQNRLTGPLPLQVGNLKNLGLLNISGNRLTGAIPSALGDCQVLEFLDMHDNLFEGTIPSSLKQLKGIKVLDLSRNMLSGQIPKFLSELPLIEFLNLSYNELEGEVPTEGVFKNVSAFSIVGNMKLCGGNQALQFPACPGKVTGDQKRNHFRRTILPLVTSLPVILLLACVLGIIYRLVKVKQQTVPASLRQDELHKLSYAELHKATDGFSSTNLIGEGSYGIVYKGILAANDQIVAVKVLNLEQHRADRSFCNECEILKNIRHRNLIKIITSCSSIDRNGNDFKALIFEYMPNGSLDSWLHSTSLEQMRRKSLNLLRRIGIAIDVASVLEYLHLHCETPITHCDLKPSNILLDDKLCAHVSDFGLARFHLAPTTTPNDSEMSSATIRGTVGYIPPEYGNGATPSRQGDMYSYGILLLEMFTGKAPTDAMFTANFSLHCYVKEVLPGQVMEIVDPHITEEEKDGSTNTQENMRGNVFRMEVCMASLFQLGSIALLNLQEREWMLKM</sequence>
<comment type="catalytic activity">
    <reaction evidence="20">
        <text>L-threonyl-[protein] + ATP = O-phospho-L-threonyl-[protein] + ADP + H(+)</text>
        <dbReference type="Rhea" id="RHEA:46608"/>
        <dbReference type="Rhea" id="RHEA-COMP:11060"/>
        <dbReference type="Rhea" id="RHEA-COMP:11605"/>
        <dbReference type="ChEBI" id="CHEBI:15378"/>
        <dbReference type="ChEBI" id="CHEBI:30013"/>
        <dbReference type="ChEBI" id="CHEBI:30616"/>
        <dbReference type="ChEBI" id="CHEBI:61977"/>
        <dbReference type="ChEBI" id="CHEBI:456216"/>
        <dbReference type="EC" id="2.7.11.1"/>
    </reaction>
</comment>
<keyword evidence="14" id="KW-0418">Kinase</keyword>
<dbReference type="GO" id="GO:0005524">
    <property type="term" value="F:ATP binding"/>
    <property type="evidence" value="ECO:0007669"/>
    <property type="project" value="UniProtKB-UniRule"/>
</dbReference>
<evidence type="ECO:0000256" key="20">
    <source>
        <dbReference type="ARBA" id="ARBA00047899"/>
    </source>
</evidence>
<feature type="binding site" evidence="22">
    <location>
        <position position="1166"/>
    </location>
    <ligand>
        <name>ATP</name>
        <dbReference type="ChEBI" id="CHEBI:30616"/>
    </ligand>
</feature>
<comment type="catalytic activity">
    <reaction evidence="21">
        <text>L-seryl-[protein] + ATP = O-phospho-L-seryl-[protein] + ADP + H(+)</text>
        <dbReference type="Rhea" id="RHEA:17989"/>
        <dbReference type="Rhea" id="RHEA-COMP:9863"/>
        <dbReference type="Rhea" id="RHEA-COMP:11604"/>
        <dbReference type="ChEBI" id="CHEBI:15378"/>
        <dbReference type="ChEBI" id="CHEBI:29999"/>
        <dbReference type="ChEBI" id="CHEBI:30616"/>
        <dbReference type="ChEBI" id="CHEBI:83421"/>
        <dbReference type="ChEBI" id="CHEBI:456216"/>
        <dbReference type="EC" id="2.7.11.1"/>
    </reaction>
</comment>
<keyword evidence="6" id="KW-0723">Serine/threonine-protein kinase</keyword>
<keyword evidence="26" id="KW-1185">Reference proteome</keyword>
<evidence type="ECO:0000256" key="19">
    <source>
        <dbReference type="ARBA" id="ARBA00023180"/>
    </source>
</evidence>
<evidence type="ECO:0000313" key="26">
    <source>
        <dbReference type="Proteomes" id="UP001187471"/>
    </source>
</evidence>
<dbReference type="FunFam" id="3.80.10.10:FF:000288">
    <property type="entry name" value="LRR receptor-like serine/threonine-protein kinase EFR"/>
    <property type="match status" value="1"/>
</dbReference>
<dbReference type="FunFam" id="3.30.200.20:FF:000432">
    <property type="entry name" value="LRR receptor-like serine/threonine-protein kinase EFR"/>
    <property type="match status" value="2"/>
</dbReference>
<dbReference type="InterPro" id="IPR001611">
    <property type="entry name" value="Leu-rich_rpt"/>
</dbReference>
<keyword evidence="17 23" id="KW-0472">Membrane</keyword>
<reference evidence="25" key="1">
    <citation type="submission" date="2022-12" db="EMBL/GenBank/DDBJ databases">
        <title>Draft genome assemblies for two species of Escallonia (Escalloniales).</title>
        <authorList>
            <person name="Chanderbali A."/>
            <person name="Dervinis C."/>
            <person name="Anghel I."/>
            <person name="Soltis D."/>
            <person name="Soltis P."/>
            <person name="Zapata F."/>
        </authorList>
    </citation>
    <scope>NUCLEOTIDE SEQUENCE</scope>
    <source>
        <strain evidence="25">UCBG92.1500</strain>
        <tissue evidence="25">Leaf</tissue>
    </source>
</reference>
<dbReference type="PANTHER" id="PTHR27008:SF592">
    <property type="entry name" value="LEUCINE-RICH REPEAT RECEPTOR-LIKE PROTEIN KINASE FAMILY PROTEIN-RELATED"/>
    <property type="match status" value="1"/>
</dbReference>
<protein>
    <recommendedName>
        <fullName evidence="4">non-specific serine/threonine protein kinase</fullName>
        <ecNumber evidence="4">2.7.11.1</ecNumber>
    </recommendedName>
</protein>
<keyword evidence="5" id="KW-1003">Cell membrane</keyword>
<dbReference type="EC" id="2.7.11.1" evidence="4"/>
<dbReference type="InterPro" id="IPR008271">
    <property type="entry name" value="Ser/Thr_kinase_AS"/>
</dbReference>
<keyword evidence="10 23" id="KW-0812">Transmembrane</keyword>
<dbReference type="Gene3D" id="3.80.10.10">
    <property type="entry name" value="Ribonuclease Inhibitor"/>
    <property type="match status" value="3"/>
</dbReference>
<evidence type="ECO:0000256" key="16">
    <source>
        <dbReference type="ARBA" id="ARBA00022989"/>
    </source>
</evidence>
<name>A0AA88RBD3_9ASTE</name>
<dbReference type="PROSITE" id="PS00108">
    <property type="entry name" value="PROTEIN_KINASE_ST"/>
    <property type="match status" value="2"/>
</dbReference>
<evidence type="ECO:0000256" key="8">
    <source>
        <dbReference type="ARBA" id="ARBA00022614"/>
    </source>
</evidence>
<evidence type="ECO:0000256" key="3">
    <source>
        <dbReference type="ARBA" id="ARBA00008684"/>
    </source>
</evidence>
<dbReference type="SUPFAM" id="SSF56112">
    <property type="entry name" value="Protein kinase-like (PK-like)"/>
    <property type="match status" value="2"/>
</dbReference>
<dbReference type="SMART" id="SM00220">
    <property type="entry name" value="S_TKc"/>
    <property type="match status" value="2"/>
</dbReference>
<dbReference type="Pfam" id="PF08263">
    <property type="entry name" value="LRRNT_2"/>
    <property type="match status" value="1"/>
</dbReference>
<evidence type="ECO:0000256" key="15">
    <source>
        <dbReference type="ARBA" id="ARBA00022840"/>
    </source>
</evidence>
<evidence type="ECO:0000256" key="9">
    <source>
        <dbReference type="ARBA" id="ARBA00022679"/>
    </source>
</evidence>
<gene>
    <name evidence="25" type="ORF">RJ640_006450</name>
</gene>
<feature type="transmembrane region" description="Helical" evidence="23">
    <location>
        <begin position="1082"/>
        <end position="1106"/>
    </location>
</feature>
<evidence type="ECO:0000256" key="14">
    <source>
        <dbReference type="ARBA" id="ARBA00022777"/>
    </source>
</evidence>
<dbReference type="GO" id="GO:0004674">
    <property type="term" value="F:protein serine/threonine kinase activity"/>
    <property type="evidence" value="ECO:0007669"/>
    <property type="project" value="UniProtKB-KW"/>
</dbReference>
<evidence type="ECO:0000259" key="24">
    <source>
        <dbReference type="PROSITE" id="PS50011"/>
    </source>
</evidence>
<feature type="domain" description="Protein kinase" evidence="24">
    <location>
        <begin position="366"/>
        <end position="640"/>
    </location>
</feature>
<dbReference type="Gene3D" id="1.10.510.10">
    <property type="entry name" value="Transferase(Phosphotransferase) domain 1"/>
    <property type="match status" value="2"/>
</dbReference>
<evidence type="ECO:0000256" key="11">
    <source>
        <dbReference type="ARBA" id="ARBA00022729"/>
    </source>
</evidence>
<accession>A0AA88RBD3</accession>
<dbReference type="Proteomes" id="UP001187471">
    <property type="component" value="Unassembled WGS sequence"/>
</dbReference>
<dbReference type="PANTHER" id="PTHR27008">
    <property type="entry name" value="OS04G0122200 PROTEIN"/>
    <property type="match status" value="1"/>
</dbReference>
<dbReference type="InterPro" id="IPR017441">
    <property type="entry name" value="Protein_kinase_ATP_BS"/>
</dbReference>
<feature type="domain" description="Protein kinase" evidence="24">
    <location>
        <begin position="1137"/>
        <end position="1433"/>
    </location>
</feature>
<keyword evidence="13 22" id="KW-0547">Nucleotide-binding</keyword>
<dbReference type="PROSITE" id="PS50011">
    <property type="entry name" value="PROTEIN_KINASE_DOM"/>
    <property type="match status" value="2"/>
</dbReference>
<keyword evidence="12" id="KW-0677">Repeat</keyword>
<dbReference type="SUPFAM" id="SSF52058">
    <property type="entry name" value="L domain-like"/>
    <property type="match status" value="3"/>
</dbReference>
<keyword evidence="16 23" id="KW-1133">Transmembrane helix</keyword>
<keyword evidence="19" id="KW-0325">Glycoprotein</keyword>
<feature type="transmembrane region" description="Helical" evidence="23">
    <location>
        <begin position="310"/>
        <end position="335"/>
    </location>
</feature>
<keyword evidence="7" id="KW-0597">Phosphoprotein</keyword>
<evidence type="ECO:0000256" key="23">
    <source>
        <dbReference type="SAM" id="Phobius"/>
    </source>
</evidence>
<dbReference type="Pfam" id="PF00560">
    <property type="entry name" value="LRR_1"/>
    <property type="match status" value="4"/>
</dbReference>
<evidence type="ECO:0000256" key="10">
    <source>
        <dbReference type="ARBA" id="ARBA00022692"/>
    </source>
</evidence>
<keyword evidence="11" id="KW-0732">Signal</keyword>
<evidence type="ECO:0000256" key="12">
    <source>
        <dbReference type="ARBA" id="ARBA00022737"/>
    </source>
</evidence>
<proteinExistence type="inferred from homology"/>
<dbReference type="InterPro" id="IPR011009">
    <property type="entry name" value="Kinase-like_dom_sf"/>
</dbReference>
<evidence type="ECO:0000256" key="5">
    <source>
        <dbReference type="ARBA" id="ARBA00022475"/>
    </source>
</evidence>
<evidence type="ECO:0000256" key="21">
    <source>
        <dbReference type="ARBA" id="ARBA00048679"/>
    </source>
</evidence>
<dbReference type="FunFam" id="3.80.10.10:FF:000129">
    <property type="entry name" value="Leucine-rich repeat receptor-like kinase"/>
    <property type="match status" value="1"/>
</dbReference>
<evidence type="ECO:0000256" key="18">
    <source>
        <dbReference type="ARBA" id="ARBA00023170"/>
    </source>
</evidence>
<keyword evidence="8" id="KW-0433">Leucine-rich repeat</keyword>
<evidence type="ECO:0000256" key="4">
    <source>
        <dbReference type="ARBA" id="ARBA00012513"/>
    </source>
</evidence>
<comment type="similarity">
    <text evidence="3">Belongs to the protein kinase superfamily. Ser/Thr protein kinase family.</text>
</comment>
<dbReference type="Gene3D" id="3.30.200.20">
    <property type="entry name" value="Phosphorylase Kinase, domain 1"/>
    <property type="match status" value="2"/>
</dbReference>
<comment type="subcellular location">
    <subcellularLocation>
        <location evidence="1">Cell membrane</location>
        <topology evidence="1">Single-pass membrane protein</topology>
    </subcellularLocation>
    <subcellularLocation>
        <location evidence="2">Membrane</location>
        <topology evidence="2">Single-pass type I membrane protein</topology>
    </subcellularLocation>
</comment>
<evidence type="ECO:0000256" key="7">
    <source>
        <dbReference type="ARBA" id="ARBA00022553"/>
    </source>
</evidence>
<comment type="caution">
    <text evidence="25">The sequence shown here is derived from an EMBL/GenBank/DDBJ whole genome shotgun (WGS) entry which is preliminary data.</text>
</comment>
<evidence type="ECO:0000256" key="13">
    <source>
        <dbReference type="ARBA" id="ARBA00022741"/>
    </source>
</evidence>
<dbReference type="Pfam" id="PF00069">
    <property type="entry name" value="Pkinase"/>
    <property type="match status" value="2"/>
</dbReference>
<keyword evidence="9" id="KW-0808">Transferase</keyword>
<organism evidence="25 26">
    <name type="scientific">Escallonia rubra</name>
    <dbReference type="NCBI Taxonomy" id="112253"/>
    <lineage>
        <taxon>Eukaryota</taxon>
        <taxon>Viridiplantae</taxon>
        <taxon>Streptophyta</taxon>
        <taxon>Embryophyta</taxon>
        <taxon>Tracheophyta</taxon>
        <taxon>Spermatophyta</taxon>
        <taxon>Magnoliopsida</taxon>
        <taxon>eudicotyledons</taxon>
        <taxon>Gunneridae</taxon>
        <taxon>Pentapetalae</taxon>
        <taxon>asterids</taxon>
        <taxon>campanulids</taxon>
        <taxon>Escalloniales</taxon>
        <taxon>Escalloniaceae</taxon>
        <taxon>Escallonia</taxon>
    </lineage>
</organism>
<evidence type="ECO:0000256" key="2">
    <source>
        <dbReference type="ARBA" id="ARBA00004479"/>
    </source>
</evidence>
<evidence type="ECO:0000256" key="22">
    <source>
        <dbReference type="PROSITE-ProRule" id="PRU10141"/>
    </source>
</evidence>
<keyword evidence="15 22" id="KW-0067">ATP-binding</keyword>
<dbReference type="InterPro" id="IPR013210">
    <property type="entry name" value="LRR_N_plant-typ"/>
</dbReference>
<dbReference type="GO" id="GO:0005886">
    <property type="term" value="C:plasma membrane"/>
    <property type="evidence" value="ECO:0007669"/>
    <property type="project" value="UniProtKB-SubCell"/>
</dbReference>
<feature type="binding site" evidence="22">
    <location>
        <position position="395"/>
    </location>
    <ligand>
        <name>ATP</name>
        <dbReference type="ChEBI" id="CHEBI:30616"/>
    </ligand>
</feature>
<dbReference type="InterPro" id="IPR051809">
    <property type="entry name" value="Plant_receptor-like_S/T_kinase"/>
</dbReference>
<dbReference type="FunFam" id="1.10.510.10:FF:000358">
    <property type="entry name" value="Putative leucine-rich repeat receptor-like serine/threonine-protein kinase"/>
    <property type="match status" value="2"/>
</dbReference>
<evidence type="ECO:0000313" key="25">
    <source>
        <dbReference type="EMBL" id="KAK2983063.1"/>
    </source>
</evidence>
<dbReference type="EMBL" id="JAVXUO010001361">
    <property type="protein sequence ID" value="KAK2983063.1"/>
    <property type="molecule type" value="Genomic_DNA"/>
</dbReference>
<evidence type="ECO:0000256" key="1">
    <source>
        <dbReference type="ARBA" id="ARBA00004162"/>
    </source>
</evidence>
<evidence type="ECO:0000256" key="17">
    <source>
        <dbReference type="ARBA" id="ARBA00023136"/>
    </source>
</evidence>
<keyword evidence="18" id="KW-0675">Receptor</keyword>